<dbReference type="Gene3D" id="3.40.50.2000">
    <property type="entry name" value="Glycogen Phosphorylase B"/>
    <property type="match status" value="1"/>
</dbReference>
<dbReference type="STRING" id="455193.SAMN05421805_102502"/>
<proteinExistence type="predicted"/>
<evidence type="ECO:0000313" key="1">
    <source>
        <dbReference type="EMBL" id="RKT87097.1"/>
    </source>
</evidence>
<evidence type="ECO:0008006" key="5">
    <source>
        <dbReference type="Google" id="ProtNLM"/>
    </source>
</evidence>
<dbReference type="EMBL" id="FOUP01000002">
    <property type="protein sequence ID" value="SFN07716.1"/>
    <property type="molecule type" value="Genomic_DNA"/>
</dbReference>
<dbReference type="EMBL" id="RBXX01000002">
    <property type="protein sequence ID" value="RKT87097.1"/>
    <property type="molecule type" value="Genomic_DNA"/>
</dbReference>
<dbReference type="Proteomes" id="UP000270697">
    <property type="component" value="Unassembled WGS sequence"/>
</dbReference>
<dbReference type="AlphaFoldDB" id="A0A1I4W396"/>
<name>A0A1I4W396_9PSEU</name>
<evidence type="ECO:0000313" key="2">
    <source>
        <dbReference type="EMBL" id="SFN07716.1"/>
    </source>
</evidence>
<dbReference type="SUPFAM" id="SSF53756">
    <property type="entry name" value="UDP-Glycosyltransferase/glycogen phosphorylase"/>
    <property type="match status" value="1"/>
</dbReference>
<reference evidence="2 3" key="1">
    <citation type="submission" date="2016-10" db="EMBL/GenBank/DDBJ databases">
        <authorList>
            <person name="de Groot N.N."/>
        </authorList>
    </citation>
    <scope>NUCLEOTIDE SEQUENCE [LARGE SCALE GENOMIC DNA]</scope>
    <source>
        <strain evidence="2 3">CPCC 201259</strain>
    </source>
</reference>
<evidence type="ECO:0000313" key="4">
    <source>
        <dbReference type="Proteomes" id="UP000270697"/>
    </source>
</evidence>
<gene>
    <name evidence="1" type="ORF">ATL45_5485</name>
    <name evidence="2" type="ORF">SAMN05421805_102502</name>
</gene>
<dbReference type="OrthoDB" id="9765195at2"/>
<dbReference type="Proteomes" id="UP000199398">
    <property type="component" value="Unassembled WGS sequence"/>
</dbReference>
<accession>A0A1I4W396</accession>
<reference evidence="1 4" key="2">
    <citation type="submission" date="2018-10" db="EMBL/GenBank/DDBJ databases">
        <title>Sequencing the genomes of 1000 actinobacteria strains.</title>
        <authorList>
            <person name="Klenk H.-P."/>
        </authorList>
    </citation>
    <scope>NUCLEOTIDE SEQUENCE [LARGE SCALE GENOMIC DNA]</scope>
    <source>
        <strain evidence="1 4">DSM 45119</strain>
    </source>
</reference>
<sequence length="355" mass="39485">MIGVLTSGVALGVHVPGLLLAQRMREHGADVEVFVLERLLPDSKRATTARMKYAFHHDFRVALAGQRLAVDPSAAVAQPTVHELTEHWRKRRLQRVVMFSGFWLPVVEQCAALSGNWPAIDICHVDSVSSPSFRDVGSVLSPARHVWLANAAHSSVPYTIPVSARPPVRWNDRSRRLLVHGGGWGMGTYRQRADELRDHGFELDIVAYEAGDLSADDGGIRYFMIDPDWHPWLDDGYPPFARVDGRGGSDYVRGTECHGSFELARTALAMVSKPGGGTLLDSLWSATPLVLLEPFGVHEARNAELWERLGFGISLDRWRDADFALDVLEELHEALLRTTPGIPDYARRLAEEMSQ</sequence>
<keyword evidence="4" id="KW-1185">Reference proteome</keyword>
<protein>
    <recommendedName>
        <fullName evidence="5">UDP-N-acetylglucosamine:LPS N-acetylglucosamine transferase</fullName>
    </recommendedName>
</protein>
<evidence type="ECO:0000313" key="3">
    <source>
        <dbReference type="Proteomes" id="UP000199398"/>
    </source>
</evidence>
<organism evidence="2 3">
    <name type="scientific">Saccharopolyspora antimicrobica</name>
    <dbReference type="NCBI Taxonomy" id="455193"/>
    <lineage>
        <taxon>Bacteria</taxon>
        <taxon>Bacillati</taxon>
        <taxon>Actinomycetota</taxon>
        <taxon>Actinomycetes</taxon>
        <taxon>Pseudonocardiales</taxon>
        <taxon>Pseudonocardiaceae</taxon>
        <taxon>Saccharopolyspora</taxon>
    </lineage>
</organism>